<sequence length="122" mass="14423">MKKIDITNISDIRNQLNRYRKGKKFDIRQFNQAARLAWLGKLVMQPLDPEDETCRSFLVYADYPDALATDILDTDEEVIGQMHIVDAEQSEALIKIMRMGMEERAKLYEDLSRSDFYFRYFS</sequence>
<evidence type="ECO:0000313" key="2">
    <source>
        <dbReference type="Proteomes" id="UP000223759"/>
    </source>
</evidence>
<dbReference type="Proteomes" id="UP000223759">
    <property type="component" value="Unassembled WGS sequence"/>
</dbReference>
<accession>A0A1R3VP06</accession>
<proteinExistence type="predicted"/>
<dbReference type="RefSeq" id="WP_076754753.1">
    <property type="nucleotide sequence ID" value="NZ_CP023018.1"/>
</dbReference>
<dbReference type="AlphaFoldDB" id="A0A1R3VP06"/>
<name>A0A1R3VP06_9GAMM</name>
<organism evidence="1 2">
    <name type="scientific">Ectothiorhodosinus mongolicus</name>
    <dbReference type="NCBI Taxonomy" id="233100"/>
    <lineage>
        <taxon>Bacteria</taxon>
        <taxon>Pseudomonadati</taxon>
        <taxon>Pseudomonadota</taxon>
        <taxon>Gammaproteobacteria</taxon>
        <taxon>Chromatiales</taxon>
        <taxon>Ectothiorhodospiraceae</taxon>
        <taxon>Ectothiorhodosinus</taxon>
    </lineage>
</organism>
<dbReference type="OrthoDB" id="5294749at2"/>
<evidence type="ECO:0000313" key="1">
    <source>
        <dbReference type="EMBL" id="SIT66390.1"/>
    </source>
</evidence>
<dbReference type="EMBL" id="FTPK01000001">
    <property type="protein sequence ID" value="SIT66390.1"/>
    <property type="molecule type" value="Genomic_DNA"/>
</dbReference>
<protein>
    <submittedName>
        <fullName evidence="1">Uncharacterized protein</fullName>
    </submittedName>
</protein>
<reference evidence="1 2" key="1">
    <citation type="submission" date="2017-01" db="EMBL/GenBank/DDBJ databases">
        <authorList>
            <person name="Mah S.A."/>
            <person name="Swanson W.J."/>
            <person name="Moy G.W."/>
            <person name="Vacquier V.D."/>
        </authorList>
    </citation>
    <scope>NUCLEOTIDE SEQUENCE [LARGE SCALE GENOMIC DNA]</scope>
    <source>
        <strain evidence="1 2">M9</strain>
    </source>
</reference>
<gene>
    <name evidence="1" type="ORF">SAMN05216526_0580</name>
</gene>
<keyword evidence="2" id="KW-1185">Reference proteome</keyword>
<dbReference type="STRING" id="233100.SAMN05216526_0580"/>